<feature type="region of interest" description="Disordered" evidence="1">
    <location>
        <begin position="143"/>
        <end position="193"/>
    </location>
</feature>
<evidence type="ECO:0000256" key="1">
    <source>
        <dbReference type="SAM" id="MobiDB-lite"/>
    </source>
</evidence>
<dbReference type="AlphaFoldDB" id="A0A1X7FNY5"/>
<gene>
    <name evidence="2" type="ORF">SAMN02982917_3091</name>
</gene>
<organism evidence="2 3">
    <name type="scientific">Azospirillum oryzae</name>
    <dbReference type="NCBI Taxonomy" id="286727"/>
    <lineage>
        <taxon>Bacteria</taxon>
        <taxon>Pseudomonadati</taxon>
        <taxon>Pseudomonadota</taxon>
        <taxon>Alphaproteobacteria</taxon>
        <taxon>Rhodospirillales</taxon>
        <taxon>Azospirillaceae</taxon>
        <taxon>Azospirillum</taxon>
    </lineage>
</organism>
<dbReference type="STRING" id="286727.SAMN02982917_3091"/>
<dbReference type="Proteomes" id="UP000192936">
    <property type="component" value="Unassembled WGS sequence"/>
</dbReference>
<sequence>MQCSDIITSWAVPARSVAGVAMVLIWVGDAWAADFDCTIYREDAVTLPQGADTPPRPSTAKAKAKAAELCAKHFAVRLAADPAAKGAASLADTYVVSVGPKDGSAAALKAAAPPLFSAGVDAVKRDLKDVDFQAAKPSLAPAQSTLLVPPGADQQPSIGGPLPTPPRPRFLDPPGVRANGQSLYRMRLDRDRQ</sequence>
<dbReference type="EMBL" id="FXAK01000006">
    <property type="protein sequence ID" value="SMF55559.1"/>
    <property type="molecule type" value="Genomic_DNA"/>
</dbReference>
<protein>
    <submittedName>
        <fullName evidence="2">Uncharacterized protein</fullName>
    </submittedName>
</protein>
<evidence type="ECO:0000313" key="2">
    <source>
        <dbReference type="EMBL" id="SMF55559.1"/>
    </source>
</evidence>
<evidence type="ECO:0000313" key="3">
    <source>
        <dbReference type="Proteomes" id="UP000192936"/>
    </source>
</evidence>
<name>A0A1X7FNY5_9PROT</name>
<reference evidence="2 3" key="1">
    <citation type="submission" date="2017-04" db="EMBL/GenBank/DDBJ databases">
        <authorList>
            <person name="Afonso C.L."/>
            <person name="Miller P.J."/>
            <person name="Scott M.A."/>
            <person name="Spackman E."/>
            <person name="Goraichik I."/>
            <person name="Dimitrov K.M."/>
            <person name="Suarez D.L."/>
            <person name="Swayne D.E."/>
        </authorList>
    </citation>
    <scope>NUCLEOTIDE SEQUENCE [LARGE SCALE GENOMIC DNA]</scope>
    <source>
        <strain evidence="2 3">A2P</strain>
    </source>
</reference>
<accession>A0A1X7FNY5</accession>
<proteinExistence type="predicted"/>